<organism evidence="1 2">
    <name type="scientific">Colletotrichum destructivum</name>
    <dbReference type="NCBI Taxonomy" id="34406"/>
    <lineage>
        <taxon>Eukaryota</taxon>
        <taxon>Fungi</taxon>
        <taxon>Dikarya</taxon>
        <taxon>Ascomycota</taxon>
        <taxon>Pezizomycotina</taxon>
        <taxon>Sordariomycetes</taxon>
        <taxon>Hypocreomycetidae</taxon>
        <taxon>Glomerellales</taxon>
        <taxon>Glomerellaceae</taxon>
        <taxon>Colletotrichum</taxon>
        <taxon>Colletotrichum destructivum species complex</taxon>
    </lineage>
</organism>
<accession>A0AAX4IHU7</accession>
<keyword evidence="2" id="KW-1185">Reference proteome</keyword>
<dbReference type="RefSeq" id="XP_062779890.1">
    <property type="nucleotide sequence ID" value="XM_062923839.1"/>
</dbReference>
<dbReference type="AlphaFoldDB" id="A0AAX4IHU7"/>
<reference evidence="2" key="1">
    <citation type="journal article" date="2023" name="bioRxiv">
        <title>Complete genome of the Medicago anthracnose fungus, Colletotrichum destructivum, reveals a mini-chromosome-like region within a core chromosome.</title>
        <authorList>
            <person name="Lapalu N."/>
            <person name="Simon A."/>
            <person name="Lu A."/>
            <person name="Plaumann P.-L."/>
            <person name="Amselem J."/>
            <person name="Pigne S."/>
            <person name="Auger A."/>
            <person name="Koch C."/>
            <person name="Dallery J.-F."/>
            <person name="O'Connell R.J."/>
        </authorList>
    </citation>
    <scope>NUCLEOTIDE SEQUENCE [LARGE SCALE GENOMIC DNA]</scope>
    <source>
        <strain evidence="2">CBS 520.97</strain>
    </source>
</reference>
<evidence type="ECO:0000313" key="1">
    <source>
        <dbReference type="EMBL" id="WQF82666.1"/>
    </source>
</evidence>
<gene>
    <name evidence="1" type="ORF">CDEST_07680</name>
</gene>
<protein>
    <submittedName>
        <fullName evidence="1">Uncharacterized protein</fullName>
    </submittedName>
</protein>
<proteinExistence type="predicted"/>
<dbReference type="Proteomes" id="UP001322277">
    <property type="component" value="Chromosome 5"/>
</dbReference>
<dbReference type="EMBL" id="CP137309">
    <property type="protein sequence ID" value="WQF82666.1"/>
    <property type="molecule type" value="Genomic_DNA"/>
</dbReference>
<name>A0AAX4IHU7_9PEZI</name>
<evidence type="ECO:0000313" key="2">
    <source>
        <dbReference type="Proteomes" id="UP001322277"/>
    </source>
</evidence>
<dbReference type="KEGG" id="cdet:87944183"/>
<sequence>MCKQVLARRCVVLRNAICSRTTSCLNQPPAAKCGGIVDAIVVYNVYGQDTRDDHSGYDVYYRCIVYENGIHAHVVHFVYCRYNVGVIYNRIHTRTYFVYNRCNICNVYCRYQNYQSKRQLQHFFKLGFSPRRLIDKQLQSHFKPDINLKQYYTKYRQLQYFCECDEQQ</sequence>
<dbReference type="GeneID" id="87944183"/>